<dbReference type="EMBL" id="CM037626">
    <property type="protein sequence ID" value="KAH8011575.1"/>
    <property type="molecule type" value="Genomic_DNA"/>
</dbReference>
<name>A0ACB8FX37_9SAUR</name>
<reference evidence="1" key="1">
    <citation type="submission" date="2021-08" db="EMBL/GenBank/DDBJ databases">
        <title>The first chromosome-level gecko genome reveals the dynamic sex chromosomes of Neotropical dwarf geckos (Sphaerodactylidae: Sphaerodactylus).</title>
        <authorList>
            <person name="Pinto B.J."/>
            <person name="Keating S.E."/>
            <person name="Gamble T."/>
        </authorList>
    </citation>
    <scope>NUCLEOTIDE SEQUENCE</scope>
    <source>
        <strain evidence="1">TG3544</strain>
    </source>
</reference>
<dbReference type="Proteomes" id="UP000827872">
    <property type="component" value="Linkage Group LG13"/>
</dbReference>
<comment type="caution">
    <text evidence="1">The sequence shown here is derived from an EMBL/GenBank/DDBJ whole genome shotgun (WGS) entry which is preliminary data.</text>
</comment>
<organism evidence="1 2">
    <name type="scientific">Sphaerodactylus townsendi</name>
    <dbReference type="NCBI Taxonomy" id="933632"/>
    <lineage>
        <taxon>Eukaryota</taxon>
        <taxon>Metazoa</taxon>
        <taxon>Chordata</taxon>
        <taxon>Craniata</taxon>
        <taxon>Vertebrata</taxon>
        <taxon>Euteleostomi</taxon>
        <taxon>Lepidosauria</taxon>
        <taxon>Squamata</taxon>
        <taxon>Bifurcata</taxon>
        <taxon>Gekkota</taxon>
        <taxon>Sphaerodactylidae</taxon>
        <taxon>Sphaerodactylus</taxon>
    </lineage>
</organism>
<evidence type="ECO:0000313" key="2">
    <source>
        <dbReference type="Proteomes" id="UP000827872"/>
    </source>
</evidence>
<keyword evidence="2" id="KW-1185">Reference proteome</keyword>
<accession>A0ACB8FX37</accession>
<gene>
    <name evidence="1" type="ORF">K3G42_002228</name>
</gene>
<protein>
    <submittedName>
        <fullName evidence="1">Uncharacterized protein</fullName>
    </submittedName>
</protein>
<sequence length="103" mass="12118">MNIWSNIGWPPLDYSMKSQSLSQENTKPGRKTLLTTLVKRRDMPIFSLETDKHVLNTKGYKNCWGRFFFLKKNPQILSLFKIWQQFEPVLRKAKATAHFKGCL</sequence>
<proteinExistence type="predicted"/>
<evidence type="ECO:0000313" key="1">
    <source>
        <dbReference type="EMBL" id="KAH8011575.1"/>
    </source>
</evidence>